<dbReference type="PROSITE" id="PS01229">
    <property type="entry name" value="COF_2"/>
    <property type="match status" value="1"/>
</dbReference>
<dbReference type="GO" id="GO:0016791">
    <property type="term" value="F:phosphatase activity"/>
    <property type="evidence" value="ECO:0007669"/>
    <property type="project" value="TreeGrafter"/>
</dbReference>
<dbReference type="Gene3D" id="3.40.50.1000">
    <property type="entry name" value="HAD superfamily/HAD-like"/>
    <property type="match status" value="1"/>
</dbReference>
<dbReference type="Proteomes" id="UP000738879">
    <property type="component" value="Unassembled WGS sequence"/>
</dbReference>
<dbReference type="SUPFAM" id="SSF56784">
    <property type="entry name" value="HAD-like"/>
    <property type="match status" value="1"/>
</dbReference>
<sequence>MSGKRPIVAFFDIDGTLVWQGDARKRKDDSYMRPSVPSARVVRSLTSFAENGNCAFICSGRPIWSIAPELRTFPFSGVISLAGAQVWIGDDLIRDERIPSHAVINAARVFLDRGVLAFFESPEKSVELNAVGSNGDNEAIGPVARSIGDLQLFSPSLDYRKIVCASTDLERLGSDLRSLRAMFSVHDIMNGYHEMTVSSNNKAAGIDAVLDGLCERGARPGPTIGFGDSENDASMFEAVDISVAMGNAPTSIRSVASFVAPPVWEDGVASVLDLIVGRGIGSISKKA</sequence>
<dbReference type="EMBL" id="JAGZJA010000003">
    <property type="protein sequence ID" value="MBS5146702.1"/>
    <property type="molecule type" value="Genomic_DNA"/>
</dbReference>
<accession>A0A943BLM6</accession>
<keyword evidence="1" id="KW-0378">Hydrolase</keyword>
<dbReference type="PANTHER" id="PTHR10000">
    <property type="entry name" value="PHOSPHOSERINE PHOSPHATASE"/>
    <property type="match status" value="1"/>
</dbReference>
<gene>
    <name evidence="1" type="ORF">KHY67_03245</name>
</gene>
<dbReference type="InterPro" id="IPR036412">
    <property type="entry name" value="HAD-like_sf"/>
</dbReference>
<dbReference type="InterPro" id="IPR023214">
    <property type="entry name" value="HAD_sf"/>
</dbReference>
<name>A0A943BLM6_9ACTN</name>
<dbReference type="AlphaFoldDB" id="A0A943BLM6"/>
<comment type="caution">
    <text evidence="1">The sequence shown here is derived from an EMBL/GenBank/DDBJ whole genome shotgun (WGS) entry which is preliminary data.</text>
</comment>
<evidence type="ECO:0000313" key="1">
    <source>
        <dbReference type="EMBL" id="MBS5146702.1"/>
    </source>
</evidence>
<dbReference type="Gene3D" id="3.30.1240.10">
    <property type="match status" value="1"/>
</dbReference>
<dbReference type="Pfam" id="PF08282">
    <property type="entry name" value="Hydrolase_3"/>
    <property type="match status" value="1"/>
</dbReference>
<dbReference type="GO" id="GO:0005829">
    <property type="term" value="C:cytosol"/>
    <property type="evidence" value="ECO:0007669"/>
    <property type="project" value="TreeGrafter"/>
</dbReference>
<proteinExistence type="predicted"/>
<organism evidence="1 2">
    <name type="scientific">Collinsella intestinalis</name>
    <dbReference type="NCBI Taxonomy" id="147207"/>
    <lineage>
        <taxon>Bacteria</taxon>
        <taxon>Bacillati</taxon>
        <taxon>Actinomycetota</taxon>
        <taxon>Coriobacteriia</taxon>
        <taxon>Coriobacteriales</taxon>
        <taxon>Coriobacteriaceae</taxon>
        <taxon>Collinsella</taxon>
    </lineage>
</organism>
<evidence type="ECO:0000313" key="2">
    <source>
        <dbReference type="Proteomes" id="UP000738879"/>
    </source>
</evidence>
<dbReference type="PANTHER" id="PTHR10000:SF8">
    <property type="entry name" value="HAD SUPERFAMILY HYDROLASE-LIKE, TYPE 3"/>
    <property type="match status" value="1"/>
</dbReference>
<dbReference type="GO" id="GO:0000287">
    <property type="term" value="F:magnesium ion binding"/>
    <property type="evidence" value="ECO:0007669"/>
    <property type="project" value="TreeGrafter"/>
</dbReference>
<reference evidence="1" key="1">
    <citation type="submission" date="2021-02" db="EMBL/GenBank/DDBJ databases">
        <title>Infant gut strain persistence is associated with maternal origin, phylogeny, and functional potential including surface adhesion and iron acquisition.</title>
        <authorList>
            <person name="Lou Y.C."/>
        </authorList>
    </citation>
    <scope>NUCLEOTIDE SEQUENCE</scope>
    <source>
        <strain evidence="1">L3_128_245G1_dasL3_128_245G1_concoct_49</strain>
    </source>
</reference>
<protein>
    <submittedName>
        <fullName evidence="1">HAD hydrolase family protein</fullName>
    </submittedName>
</protein>